<feature type="domain" description="Polymerase/histidinol phosphatase N-terminal" evidence="13">
    <location>
        <begin position="7"/>
        <end position="74"/>
    </location>
</feature>
<reference evidence="14 15" key="1">
    <citation type="journal article" date="2016" name="Antonie Van Leeuwenhoek">
        <title>Dongia soli sp. nov., isolated from soil from Dokdo, Korea.</title>
        <authorList>
            <person name="Kim D.U."/>
            <person name="Lee H."/>
            <person name="Kim H."/>
            <person name="Kim S.G."/>
            <person name="Ka J.O."/>
        </authorList>
    </citation>
    <scope>NUCLEOTIDE SEQUENCE [LARGE SCALE GENOMIC DNA]</scope>
    <source>
        <strain evidence="14 15">D78</strain>
    </source>
</reference>
<evidence type="ECO:0000313" key="15">
    <source>
        <dbReference type="Proteomes" id="UP001279642"/>
    </source>
</evidence>
<evidence type="ECO:0000256" key="9">
    <source>
        <dbReference type="ARBA" id="ARBA00022932"/>
    </source>
</evidence>
<evidence type="ECO:0000256" key="12">
    <source>
        <dbReference type="ARBA" id="ARBA00049244"/>
    </source>
</evidence>
<dbReference type="InterPro" id="IPR011708">
    <property type="entry name" value="DNA_pol3_alpha_NTPase_dom"/>
</dbReference>
<dbReference type="PANTHER" id="PTHR32294:SF0">
    <property type="entry name" value="DNA POLYMERASE III SUBUNIT ALPHA"/>
    <property type="match status" value="1"/>
</dbReference>
<dbReference type="GO" id="GO:0003887">
    <property type="term" value="F:DNA-directed DNA polymerase activity"/>
    <property type="evidence" value="ECO:0007669"/>
    <property type="project" value="UniProtKB-EC"/>
</dbReference>
<dbReference type="EMBL" id="JAXCLW010000002">
    <property type="protein sequence ID" value="MDY0883028.1"/>
    <property type="molecule type" value="Genomic_DNA"/>
</dbReference>
<evidence type="ECO:0000256" key="6">
    <source>
        <dbReference type="ARBA" id="ARBA00022679"/>
    </source>
</evidence>
<comment type="similarity">
    <text evidence="2">Belongs to the DNA polymerase type-C family. DnaE subfamily.</text>
</comment>
<dbReference type="PANTHER" id="PTHR32294">
    <property type="entry name" value="DNA POLYMERASE III SUBUNIT ALPHA"/>
    <property type="match status" value="1"/>
</dbReference>
<keyword evidence="6 14" id="KW-0808">Transferase</keyword>
<evidence type="ECO:0000256" key="11">
    <source>
        <dbReference type="ARBA" id="ARBA00026073"/>
    </source>
</evidence>
<dbReference type="InterPro" id="IPR003141">
    <property type="entry name" value="Pol/His_phosphatase_N"/>
</dbReference>
<evidence type="ECO:0000256" key="3">
    <source>
        <dbReference type="ARBA" id="ARBA00012417"/>
    </source>
</evidence>
<keyword evidence="7 14" id="KW-0548">Nucleotidyltransferase</keyword>
<dbReference type="InterPro" id="IPR049821">
    <property type="entry name" value="PolIIIA_DnaE1_PHP"/>
</dbReference>
<dbReference type="NCBIfam" id="NF004226">
    <property type="entry name" value="PRK05673.1"/>
    <property type="match status" value="1"/>
</dbReference>
<dbReference type="CDD" id="cd04485">
    <property type="entry name" value="DnaE_OBF"/>
    <property type="match status" value="1"/>
</dbReference>
<dbReference type="Pfam" id="PF14579">
    <property type="entry name" value="HHH_6"/>
    <property type="match status" value="1"/>
</dbReference>
<dbReference type="InterPro" id="IPR041931">
    <property type="entry name" value="DNA_pol3_alpha_thumb_dom"/>
</dbReference>
<evidence type="ECO:0000256" key="7">
    <source>
        <dbReference type="ARBA" id="ARBA00022695"/>
    </source>
</evidence>
<dbReference type="SMART" id="SM00481">
    <property type="entry name" value="POLIIIAc"/>
    <property type="match status" value="1"/>
</dbReference>
<evidence type="ECO:0000256" key="1">
    <source>
        <dbReference type="ARBA" id="ARBA00004496"/>
    </source>
</evidence>
<dbReference type="SUPFAM" id="SSF89550">
    <property type="entry name" value="PHP domain-like"/>
    <property type="match status" value="1"/>
</dbReference>
<dbReference type="InterPro" id="IPR016195">
    <property type="entry name" value="Pol/histidinol_Pase-like"/>
</dbReference>
<dbReference type="Gene3D" id="3.20.20.140">
    <property type="entry name" value="Metal-dependent hydrolases"/>
    <property type="match status" value="1"/>
</dbReference>
<dbReference type="Proteomes" id="UP001279642">
    <property type="component" value="Unassembled WGS sequence"/>
</dbReference>
<gene>
    <name evidence="14" type="primary">dnaE</name>
    <name evidence="14" type="ORF">SMD27_09245</name>
</gene>
<evidence type="ECO:0000256" key="4">
    <source>
        <dbReference type="ARBA" id="ARBA00019114"/>
    </source>
</evidence>
<dbReference type="Gene3D" id="1.10.10.1600">
    <property type="entry name" value="Bacterial DNA polymerase III alpha subunit, thumb domain"/>
    <property type="match status" value="1"/>
</dbReference>
<keyword evidence="15" id="KW-1185">Reference proteome</keyword>
<dbReference type="Pfam" id="PF02811">
    <property type="entry name" value="PHP"/>
    <property type="match status" value="1"/>
</dbReference>
<name>A0ABU5EA00_9PROT</name>
<comment type="caution">
    <text evidence="14">The sequence shown here is derived from an EMBL/GenBank/DDBJ whole genome shotgun (WGS) entry which is preliminary data.</text>
</comment>
<protein>
    <recommendedName>
        <fullName evidence="4">DNA polymerase III subunit alpha</fullName>
        <ecNumber evidence="3">2.7.7.7</ecNumber>
    </recommendedName>
</protein>
<evidence type="ECO:0000313" key="14">
    <source>
        <dbReference type="EMBL" id="MDY0883028.1"/>
    </source>
</evidence>
<accession>A0ABU5EA00</accession>
<evidence type="ECO:0000256" key="10">
    <source>
        <dbReference type="ARBA" id="ARBA00025611"/>
    </source>
</evidence>
<dbReference type="InterPro" id="IPR040982">
    <property type="entry name" value="DNA_pol3_finger"/>
</dbReference>
<organism evidence="14 15">
    <name type="scientific">Dongia soli</name>
    <dbReference type="NCBI Taxonomy" id="600628"/>
    <lineage>
        <taxon>Bacteria</taxon>
        <taxon>Pseudomonadati</taxon>
        <taxon>Pseudomonadota</taxon>
        <taxon>Alphaproteobacteria</taxon>
        <taxon>Rhodospirillales</taxon>
        <taxon>Dongiaceae</taxon>
        <taxon>Dongia</taxon>
    </lineage>
</organism>
<dbReference type="InterPro" id="IPR029460">
    <property type="entry name" value="DNAPol_HHH"/>
</dbReference>
<evidence type="ECO:0000256" key="5">
    <source>
        <dbReference type="ARBA" id="ARBA00022490"/>
    </source>
</evidence>
<sequence>MPYADFVHLRVHSAYSLSEGAVKNKQLVELAKRNDMPAVAVTDTGALFGIMEFSGYAKDAGIQPIIGCQLGVARVDVEPQRGTQPPPDPLVVLVQNDVGYQNLMKLVSHAFLETEPGLAPQVSLDLLTQHSEGLLALTGGPAGEVGRLLLEGQQAAAEEALKRLAAIFPGRFYVEIMRHGMPAEQKTEDAFIELAYELDLPLVATNEVFFSDEGMYAAHDALLCIAGSTYVGEKDRRRVTRAHGFKSAREMRELFADLPEAVDNTLVVAQRCAFMPPARKPILPAFSVEIAEADVLKQKAMEGLDARMKAANIEGDARKPYDERLEFELNTIIQMGFPGYFLIVADFIQWAKKNGIPVGPGRGSGAGSVVAWALTITDLDPLRWGLLFERFLNPERVSMPDFDVDFCQDRRDEVIRYVQERYGRDRVAQIITFGKLQARAAVRDVGRVLQMPYGQIDKLSKLIPNNPANPISLKDAIASEPQLRQVQEDDPMVKRLMEIAQKIEGLYRHASTHAAGVVIGDRPLNELVPLYRDPRSDMPVTQFNMKDVEKAGLVKFDFLGLKTLTVLVTAVKQLAKRDIEVDLNQLPLDDRKTYEMLGQGDSTGVFQLESSGMRDVLKKLKPDRFEDIIAVVALYRPGPMDNIPRYINCKHGREEPDYLYPSLEGILKETFGIMIYQEQVMQIAQVLSGYSLGGADLLRRAMGKKIKEEMEAQRKLFVDGAVERGVPEEKAGQIFDQVNKFAGYGFNKSHAAAYALVSYQTAWLKANYPVEFFAASMTYDMGNTEKLNVFRQELNRIGVKLLPPDVNKSMPTFAVEKQDDGSLAVRYALAAVKNVGMGAMEHMVANREEHGPFRSLADFCERIDPKSINKRQLENLVVAGAFESLNANRRQVYEAVEQMLRQAGAAQEARTSNQNSLFGDAAKVTLTLPPTPDWPSMEKLQHEFGAIGFYLSAHPLDSYGASLKRLEAVPYAELPAYMRARGTARAKVAGLLVGKQERTSAKGNRFAFVQLTDPSGLFEATIFSERLNEARELLEPGRALLLTVDLRMEEDSLRLLIHSVEALDQAASNTGAGLRVFLREPSPIESLKQILTRAGRGKGKVELLLDLAEDQREVAIALPGRFAISPVVRGAIKAVPGIVDIVDT</sequence>
<evidence type="ECO:0000256" key="2">
    <source>
        <dbReference type="ARBA" id="ARBA00009496"/>
    </source>
</evidence>
<keyword evidence="5" id="KW-0963">Cytoplasm</keyword>
<dbReference type="Gene3D" id="1.10.150.870">
    <property type="match status" value="1"/>
</dbReference>
<comment type="catalytic activity">
    <reaction evidence="12">
        <text>DNA(n) + a 2'-deoxyribonucleoside 5'-triphosphate = DNA(n+1) + diphosphate</text>
        <dbReference type="Rhea" id="RHEA:22508"/>
        <dbReference type="Rhea" id="RHEA-COMP:17339"/>
        <dbReference type="Rhea" id="RHEA-COMP:17340"/>
        <dbReference type="ChEBI" id="CHEBI:33019"/>
        <dbReference type="ChEBI" id="CHEBI:61560"/>
        <dbReference type="ChEBI" id="CHEBI:173112"/>
        <dbReference type="EC" id="2.7.7.7"/>
    </reaction>
</comment>
<dbReference type="InterPro" id="IPR004805">
    <property type="entry name" value="DnaE2/DnaE/PolC"/>
</dbReference>
<comment type="subunit">
    <text evidence="11">DNA polymerase III contains a core (composed of alpha, epsilon and theta chains) that associates with a tau subunit. This core dimerizes to form the POLIII' complex. PolIII' associates with the gamma complex (composed of gamma, delta, delta', psi and chi chains) and with the beta chain to form the complete DNA polymerase III complex.</text>
</comment>
<proteinExistence type="inferred from homology"/>
<dbReference type="CDD" id="cd07433">
    <property type="entry name" value="PHP_PolIIIA_DnaE1"/>
    <property type="match status" value="1"/>
</dbReference>
<dbReference type="Pfam" id="PF17657">
    <property type="entry name" value="DNA_pol3_finger"/>
    <property type="match status" value="1"/>
</dbReference>
<comment type="subcellular location">
    <subcellularLocation>
        <location evidence="1">Cytoplasm</location>
    </subcellularLocation>
</comment>
<evidence type="ECO:0000256" key="8">
    <source>
        <dbReference type="ARBA" id="ARBA00022705"/>
    </source>
</evidence>
<dbReference type="InterPro" id="IPR004013">
    <property type="entry name" value="PHP_dom"/>
</dbReference>
<evidence type="ECO:0000259" key="13">
    <source>
        <dbReference type="SMART" id="SM00481"/>
    </source>
</evidence>
<dbReference type="Pfam" id="PF07733">
    <property type="entry name" value="DNA_pol3_alpha"/>
    <property type="match status" value="1"/>
</dbReference>
<comment type="function">
    <text evidence="10">DNA polymerase III is a complex, multichain enzyme responsible for most of the replicative synthesis in bacteria. This DNA polymerase also exhibits 3' to 5' exonuclease activity. The alpha chain is the DNA polymerase.</text>
</comment>
<dbReference type="EC" id="2.7.7.7" evidence="3"/>
<keyword evidence="8" id="KW-0235">DNA replication</keyword>
<dbReference type="RefSeq" id="WP_320508082.1">
    <property type="nucleotide sequence ID" value="NZ_JAXCLW010000002.1"/>
</dbReference>
<dbReference type="NCBIfam" id="TIGR00594">
    <property type="entry name" value="polc"/>
    <property type="match status" value="1"/>
</dbReference>
<keyword evidence="9" id="KW-0239">DNA-directed DNA polymerase</keyword>